<dbReference type="Proteomes" id="UP001275084">
    <property type="component" value="Unassembled WGS sequence"/>
</dbReference>
<gene>
    <name evidence="2" type="ORF">B0T25DRAFT_565314</name>
</gene>
<dbReference type="EMBL" id="JAUIQD010000002">
    <property type="protein sequence ID" value="KAK3360418.1"/>
    <property type="molecule type" value="Genomic_DNA"/>
</dbReference>
<keyword evidence="3" id="KW-1185">Reference proteome</keyword>
<feature type="region of interest" description="Disordered" evidence="1">
    <location>
        <begin position="198"/>
        <end position="217"/>
    </location>
</feature>
<evidence type="ECO:0000313" key="2">
    <source>
        <dbReference type="EMBL" id="KAK3360418.1"/>
    </source>
</evidence>
<proteinExistence type="predicted"/>
<name>A0AAJ0HSK5_9PEZI</name>
<sequence>MELQVGIRPPQAWLSHVLLPSNEPCQMKPPDNGHYMLNFTRAQLKASETIQHQLGIVLDPVEETVFHAPIIEQSMNPAGAAFYSLLDDIDREASMKLSGRECWPAMKLNGGWEDWHLNFPAFAAAKDMRGYMMHLIATAARDEDKEHFLDGKKGRSFLHFSSSSSNKEPTSMALTKGGRQRKAAAITIIIHSFLRTTPRGSEENPNWFPKEFQVSRE</sequence>
<evidence type="ECO:0000313" key="3">
    <source>
        <dbReference type="Proteomes" id="UP001275084"/>
    </source>
</evidence>
<comment type="caution">
    <text evidence="2">The sequence shown here is derived from an EMBL/GenBank/DDBJ whole genome shotgun (WGS) entry which is preliminary data.</text>
</comment>
<accession>A0AAJ0HSK5</accession>
<reference evidence="2" key="1">
    <citation type="journal article" date="2023" name="Mol. Phylogenet. Evol.">
        <title>Genome-scale phylogeny and comparative genomics of the fungal order Sordariales.</title>
        <authorList>
            <person name="Hensen N."/>
            <person name="Bonometti L."/>
            <person name="Westerberg I."/>
            <person name="Brannstrom I.O."/>
            <person name="Guillou S."/>
            <person name="Cros-Aarteil S."/>
            <person name="Calhoun S."/>
            <person name="Haridas S."/>
            <person name="Kuo A."/>
            <person name="Mondo S."/>
            <person name="Pangilinan J."/>
            <person name="Riley R."/>
            <person name="LaButti K."/>
            <person name="Andreopoulos B."/>
            <person name="Lipzen A."/>
            <person name="Chen C."/>
            <person name="Yan M."/>
            <person name="Daum C."/>
            <person name="Ng V."/>
            <person name="Clum A."/>
            <person name="Steindorff A."/>
            <person name="Ohm R.A."/>
            <person name="Martin F."/>
            <person name="Silar P."/>
            <person name="Natvig D.O."/>
            <person name="Lalanne C."/>
            <person name="Gautier V."/>
            <person name="Ament-Velasquez S.L."/>
            <person name="Kruys A."/>
            <person name="Hutchinson M.I."/>
            <person name="Powell A.J."/>
            <person name="Barry K."/>
            <person name="Miller A.N."/>
            <person name="Grigoriev I.V."/>
            <person name="Debuchy R."/>
            <person name="Gladieux P."/>
            <person name="Hiltunen Thoren M."/>
            <person name="Johannesson H."/>
        </authorList>
    </citation>
    <scope>NUCLEOTIDE SEQUENCE</scope>
    <source>
        <strain evidence="2">CBS 955.72</strain>
    </source>
</reference>
<evidence type="ECO:0000256" key="1">
    <source>
        <dbReference type="SAM" id="MobiDB-lite"/>
    </source>
</evidence>
<organism evidence="2 3">
    <name type="scientific">Lasiosphaeria hispida</name>
    <dbReference type="NCBI Taxonomy" id="260671"/>
    <lineage>
        <taxon>Eukaryota</taxon>
        <taxon>Fungi</taxon>
        <taxon>Dikarya</taxon>
        <taxon>Ascomycota</taxon>
        <taxon>Pezizomycotina</taxon>
        <taxon>Sordariomycetes</taxon>
        <taxon>Sordariomycetidae</taxon>
        <taxon>Sordariales</taxon>
        <taxon>Lasiosphaeriaceae</taxon>
        <taxon>Lasiosphaeria</taxon>
    </lineage>
</organism>
<feature type="region of interest" description="Disordered" evidence="1">
    <location>
        <begin position="159"/>
        <end position="179"/>
    </location>
</feature>
<protein>
    <submittedName>
        <fullName evidence="2">Uncharacterized protein</fullName>
    </submittedName>
</protein>
<reference evidence="2" key="2">
    <citation type="submission" date="2023-06" db="EMBL/GenBank/DDBJ databases">
        <authorList>
            <consortium name="Lawrence Berkeley National Laboratory"/>
            <person name="Haridas S."/>
            <person name="Hensen N."/>
            <person name="Bonometti L."/>
            <person name="Westerberg I."/>
            <person name="Brannstrom I.O."/>
            <person name="Guillou S."/>
            <person name="Cros-Aarteil S."/>
            <person name="Calhoun S."/>
            <person name="Kuo A."/>
            <person name="Mondo S."/>
            <person name="Pangilinan J."/>
            <person name="Riley R."/>
            <person name="Labutti K."/>
            <person name="Andreopoulos B."/>
            <person name="Lipzen A."/>
            <person name="Chen C."/>
            <person name="Yanf M."/>
            <person name="Daum C."/>
            <person name="Ng V."/>
            <person name="Clum A."/>
            <person name="Steindorff A."/>
            <person name="Ohm R."/>
            <person name="Martin F."/>
            <person name="Silar P."/>
            <person name="Natvig D."/>
            <person name="Lalanne C."/>
            <person name="Gautier V."/>
            <person name="Ament-Velasquez S.L."/>
            <person name="Kruys A."/>
            <person name="Hutchinson M.I."/>
            <person name="Powell A.J."/>
            <person name="Barry K."/>
            <person name="Miller A.N."/>
            <person name="Grigoriev I.V."/>
            <person name="Debuchy R."/>
            <person name="Gladieux P."/>
            <person name="Thoren M.H."/>
            <person name="Johannesson H."/>
        </authorList>
    </citation>
    <scope>NUCLEOTIDE SEQUENCE</scope>
    <source>
        <strain evidence="2">CBS 955.72</strain>
    </source>
</reference>
<dbReference type="AlphaFoldDB" id="A0AAJ0HSK5"/>